<keyword evidence="3" id="KW-1185">Reference proteome</keyword>
<gene>
    <name evidence="2" type="ORF">AYI68_g1002</name>
</gene>
<sequence length="103" mass="12024">MKLTPHTPYLNFKYYKRVYKSKSLYSHQDRNNKREVYQDLEPEHNRDTSKKDIISSLASYPTILTDSYKSSSRKEASVYMNIEESLFPSFAASLQSKTLGETT</sequence>
<proteinExistence type="predicted"/>
<dbReference type="Proteomes" id="UP000187455">
    <property type="component" value="Unassembled WGS sequence"/>
</dbReference>
<evidence type="ECO:0000256" key="1">
    <source>
        <dbReference type="SAM" id="MobiDB-lite"/>
    </source>
</evidence>
<dbReference type="EMBL" id="LSSL01000341">
    <property type="protein sequence ID" value="OLY84825.1"/>
    <property type="molecule type" value="Genomic_DNA"/>
</dbReference>
<evidence type="ECO:0000313" key="2">
    <source>
        <dbReference type="EMBL" id="OLY84825.1"/>
    </source>
</evidence>
<name>A0A1R0H6M4_9FUNG</name>
<dbReference type="AlphaFoldDB" id="A0A1R0H6M4"/>
<evidence type="ECO:0000313" key="3">
    <source>
        <dbReference type="Proteomes" id="UP000187455"/>
    </source>
</evidence>
<protein>
    <submittedName>
        <fullName evidence="2">Uncharacterized protein</fullName>
    </submittedName>
</protein>
<reference evidence="2 3" key="1">
    <citation type="journal article" date="2016" name="Mol. Biol. Evol.">
        <title>Genome-Wide Survey of Gut Fungi (Harpellales) Reveals the First Horizontally Transferred Ubiquitin Gene from a Mosquito Host.</title>
        <authorList>
            <person name="Wang Y."/>
            <person name="White M.M."/>
            <person name="Kvist S."/>
            <person name="Moncalvo J.M."/>
        </authorList>
    </citation>
    <scope>NUCLEOTIDE SEQUENCE [LARGE SCALE GENOMIC DNA]</scope>
    <source>
        <strain evidence="2 3">ALG-7-W6</strain>
    </source>
</reference>
<feature type="region of interest" description="Disordered" evidence="1">
    <location>
        <begin position="25"/>
        <end position="53"/>
    </location>
</feature>
<feature type="compositionally biased region" description="Basic and acidic residues" evidence="1">
    <location>
        <begin position="27"/>
        <end position="53"/>
    </location>
</feature>
<organism evidence="2 3">
    <name type="scientific">Smittium mucronatum</name>
    <dbReference type="NCBI Taxonomy" id="133383"/>
    <lineage>
        <taxon>Eukaryota</taxon>
        <taxon>Fungi</taxon>
        <taxon>Fungi incertae sedis</taxon>
        <taxon>Zoopagomycota</taxon>
        <taxon>Kickxellomycotina</taxon>
        <taxon>Harpellomycetes</taxon>
        <taxon>Harpellales</taxon>
        <taxon>Legeriomycetaceae</taxon>
        <taxon>Smittium</taxon>
    </lineage>
</organism>
<accession>A0A1R0H6M4</accession>
<comment type="caution">
    <text evidence="2">The sequence shown here is derived from an EMBL/GenBank/DDBJ whole genome shotgun (WGS) entry which is preliminary data.</text>
</comment>